<gene>
    <name evidence="1" type="ORF">BA724_01985</name>
</gene>
<accession>A0A1E7DRA9</accession>
<dbReference type="OrthoDB" id="2967966at2"/>
<dbReference type="EMBL" id="MAMP01000012">
    <property type="protein sequence ID" value="OES45604.1"/>
    <property type="molecule type" value="Genomic_DNA"/>
</dbReference>
<reference evidence="1 2" key="1">
    <citation type="submission" date="2016-06" db="EMBL/GenBank/DDBJ databases">
        <title>Domibacillus iocasae genome sequencing.</title>
        <authorList>
            <person name="Verma A."/>
            <person name="Pal Y."/>
            <person name="Ojha A.K."/>
            <person name="Krishnamurthi S."/>
        </authorList>
    </citation>
    <scope>NUCLEOTIDE SEQUENCE [LARGE SCALE GENOMIC DNA]</scope>
    <source>
        <strain evidence="1 2">DSM 29979</strain>
    </source>
</reference>
<organism evidence="1 2">
    <name type="scientific">Domibacillus iocasae</name>
    <dbReference type="NCBI Taxonomy" id="1714016"/>
    <lineage>
        <taxon>Bacteria</taxon>
        <taxon>Bacillati</taxon>
        <taxon>Bacillota</taxon>
        <taxon>Bacilli</taxon>
        <taxon>Bacillales</taxon>
        <taxon>Bacillaceae</taxon>
        <taxon>Domibacillus</taxon>
    </lineage>
</organism>
<dbReference type="RefSeq" id="WP_069937602.1">
    <property type="nucleotide sequence ID" value="NZ_MAMP01000012.1"/>
</dbReference>
<sequence length="160" mass="18377">MPISLDRLKVPDEFVLTQEEVIEAVTDYFIKHGWTVQIEAASGGHDLVADKQEWNAYIKCKGSRGKRQQEGMVYDNTQLRGNTGDQIEKLIRAQGEAENPSLFIMANPGLDRMKWVVSKLETGLDKLDIIRMWIYPDRTIKWDIPAHLLRIARKLGIEKN</sequence>
<evidence type="ECO:0008006" key="3">
    <source>
        <dbReference type="Google" id="ProtNLM"/>
    </source>
</evidence>
<dbReference type="AlphaFoldDB" id="A0A1E7DRA9"/>
<dbReference type="STRING" id="1714016.BA724_01985"/>
<proteinExistence type="predicted"/>
<name>A0A1E7DRA9_9BACI</name>
<dbReference type="Proteomes" id="UP000095658">
    <property type="component" value="Unassembled WGS sequence"/>
</dbReference>
<protein>
    <recommendedName>
        <fullName evidence="3">Restriction endonuclease type IV Mrr domain-containing protein</fullName>
    </recommendedName>
</protein>
<comment type="caution">
    <text evidence="1">The sequence shown here is derived from an EMBL/GenBank/DDBJ whole genome shotgun (WGS) entry which is preliminary data.</text>
</comment>
<evidence type="ECO:0000313" key="1">
    <source>
        <dbReference type="EMBL" id="OES45604.1"/>
    </source>
</evidence>
<keyword evidence="2" id="KW-1185">Reference proteome</keyword>
<evidence type="ECO:0000313" key="2">
    <source>
        <dbReference type="Proteomes" id="UP000095658"/>
    </source>
</evidence>